<keyword evidence="1" id="KW-0472">Membrane</keyword>
<accession>A0A6J4H8Y2</accession>
<feature type="transmembrane region" description="Helical" evidence="1">
    <location>
        <begin position="118"/>
        <end position="136"/>
    </location>
</feature>
<keyword evidence="1" id="KW-0812">Transmembrane</keyword>
<keyword evidence="1" id="KW-1133">Transmembrane helix</keyword>
<name>A0A6J4H8Y2_9ACTN</name>
<dbReference type="AlphaFoldDB" id="A0A6J4H8Y2"/>
<feature type="transmembrane region" description="Helical" evidence="1">
    <location>
        <begin position="12"/>
        <end position="33"/>
    </location>
</feature>
<dbReference type="Pfam" id="PF07099">
    <property type="entry name" value="DUF1361"/>
    <property type="match status" value="1"/>
</dbReference>
<proteinExistence type="predicted"/>
<gene>
    <name evidence="2" type="ORF">AVDCRST_MAG50-287</name>
</gene>
<dbReference type="EMBL" id="CADCTF010000018">
    <property type="protein sequence ID" value="CAA9216933.1"/>
    <property type="molecule type" value="Genomic_DNA"/>
</dbReference>
<feature type="transmembrane region" description="Helical" evidence="1">
    <location>
        <begin position="148"/>
        <end position="169"/>
    </location>
</feature>
<reference evidence="2" key="1">
    <citation type="submission" date="2020-02" db="EMBL/GenBank/DDBJ databases">
        <authorList>
            <person name="Meier V. D."/>
        </authorList>
    </citation>
    <scope>NUCLEOTIDE SEQUENCE</scope>
    <source>
        <strain evidence="2">AVDCRST_MAG50</strain>
    </source>
</reference>
<evidence type="ECO:0000256" key="1">
    <source>
        <dbReference type="SAM" id="Phobius"/>
    </source>
</evidence>
<organism evidence="2">
    <name type="scientific">uncultured Acidimicrobiales bacterium</name>
    <dbReference type="NCBI Taxonomy" id="310071"/>
    <lineage>
        <taxon>Bacteria</taxon>
        <taxon>Bacillati</taxon>
        <taxon>Actinomycetota</taxon>
        <taxon>Acidimicrobiia</taxon>
        <taxon>Acidimicrobiales</taxon>
        <taxon>environmental samples</taxon>
    </lineage>
</organism>
<sequence>MPRLSAPVRWSVDRSVLPAVAASALAVLVLIAGPVALGQRPSHRFLLWNLALAWVPFVATLVLEELDDRRQRGGRSVLAMVAVAVVWLLFLPNAPYLVSDITHLNSRSPTPWLDLARLVSFAWAGCLLAVLSLRAVHRVVRRAAGAAMAWSVVVLATLGSGFGVVLGRFSRLNSWQAFTAPRTVADEVVRLGNSGRTLAVALFFGLLLLTIYAAVGAPPPARPARGADQSDEG</sequence>
<evidence type="ECO:0000313" key="2">
    <source>
        <dbReference type="EMBL" id="CAA9216933.1"/>
    </source>
</evidence>
<evidence type="ECO:0008006" key="3">
    <source>
        <dbReference type="Google" id="ProtNLM"/>
    </source>
</evidence>
<dbReference type="InterPro" id="IPR009793">
    <property type="entry name" value="DUF1361"/>
</dbReference>
<protein>
    <recommendedName>
        <fullName evidence="3">DUF1361 domain-containing protein</fullName>
    </recommendedName>
</protein>
<feature type="transmembrane region" description="Helical" evidence="1">
    <location>
        <begin position="76"/>
        <end position="98"/>
    </location>
</feature>
<feature type="transmembrane region" description="Helical" evidence="1">
    <location>
        <begin position="45"/>
        <end position="64"/>
    </location>
</feature>
<feature type="transmembrane region" description="Helical" evidence="1">
    <location>
        <begin position="197"/>
        <end position="215"/>
    </location>
</feature>